<name>A0A077M8B7_9MICO</name>
<gene>
    <name evidence="1" type="ORF">BN12_4060016</name>
    <name evidence="2" type="ORF">BN12_860003</name>
</gene>
<dbReference type="RefSeq" id="WP_053080008.1">
    <property type="nucleotide sequence ID" value="NZ_HF570958.1"/>
</dbReference>
<dbReference type="STRING" id="1194083.BN12_4060016"/>
<dbReference type="Proteomes" id="UP000035721">
    <property type="component" value="Unassembled WGS sequence"/>
</dbReference>
<organism evidence="2 3">
    <name type="scientific">Nostocoides japonicum T1-X7</name>
    <dbReference type="NCBI Taxonomy" id="1194083"/>
    <lineage>
        <taxon>Bacteria</taxon>
        <taxon>Bacillati</taxon>
        <taxon>Actinomycetota</taxon>
        <taxon>Actinomycetes</taxon>
        <taxon>Micrococcales</taxon>
        <taxon>Intrasporangiaceae</taxon>
        <taxon>Nostocoides</taxon>
    </lineage>
</organism>
<reference evidence="2 3" key="2">
    <citation type="journal article" date="2013" name="ISME J.">
        <title>A metabolic model for members of the genus Tetrasphaera involved in enhanced biological phosphorus removal.</title>
        <authorList>
            <person name="Kristiansen R."/>
            <person name="Nguyen H.T.T."/>
            <person name="Saunders A.M."/>
            <person name="Nielsen J.L."/>
            <person name="Wimmer R."/>
            <person name="Le V.Q."/>
            <person name="McIlroy S.J."/>
            <person name="Petrovski S."/>
            <person name="Seviour R.J."/>
            <person name="Calteau A."/>
            <person name="Nielsen K.L."/>
            <person name="Nielsen P.H."/>
        </authorList>
    </citation>
    <scope>NUCLEOTIDE SEQUENCE [LARGE SCALE GENOMIC DNA]</scope>
    <source>
        <strain evidence="2 3">T1-X7</strain>
    </source>
</reference>
<dbReference type="EMBL" id="CAJB01000421">
    <property type="protein sequence ID" value="CCH80304.1"/>
    <property type="molecule type" value="Genomic_DNA"/>
</dbReference>
<evidence type="ECO:0000313" key="2">
    <source>
        <dbReference type="EMBL" id="CCH80304.1"/>
    </source>
</evidence>
<dbReference type="AlphaFoldDB" id="A0A077M8B7"/>
<evidence type="ECO:0000313" key="1">
    <source>
        <dbReference type="EMBL" id="CCH79206.1"/>
    </source>
</evidence>
<protein>
    <submittedName>
        <fullName evidence="2">Transposase</fullName>
    </submittedName>
</protein>
<accession>A0A077M8B7</accession>
<comment type="caution">
    <text evidence="2">The sequence shown here is derived from an EMBL/GenBank/DDBJ whole genome shotgun (WGS) entry which is preliminary data.</text>
</comment>
<dbReference type="EMBL" id="CAJB01000342">
    <property type="protein sequence ID" value="CCH79206.1"/>
    <property type="molecule type" value="Genomic_DNA"/>
</dbReference>
<evidence type="ECO:0000313" key="3">
    <source>
        <dbReference type="Proteomes" id="UP000035721"/>
    </source>
</evidence>
<dbReference type="OrthoDB" id="9815354at2"/>
<sequence>MEGYAGRQFVGIDLHRRRSVIVRSTCEGEVLETVRISNDPERLAAVMARAGEAPETVLEATYGWYWAVDALQAGGAHVHLAHPLGAGDVRVSAG</sequence>
<reference evidence="2" key="1">
    <citation type="submission" date="2012-05" db="EMBL/GenBank/DDBJ databases">
        <authorList>
            <person name="McIlroy S."/>
        </authorList>
    </citation>
    <scope>NUCLEOTIDE SEQUENCE</scope>
    <source>
        <strain evidence="2">T1-X7</strain>
    </source>
</reference>
<proteinExistence type="predicted"/>
<keyword evidence="3" id="KW-1185">Reference proteome</keyword>